<dbReference type="AlphaFoldDB" id="A0A9D4JYV2"/>
<dbReference type="Proteomes" id="UP000828390">
    <property type="component" value="Unassembled WGS sequence"/>
</dbReference>
<proteinExistence type="predicted"/>
<keyword evidence="2" id="KW-1185">Reference proteome</keyword>
<accession>A0A9D4JYV2</accession>
<reference evidence="1" key="2">
    <citation type="submission" date="2020-11" db="EMBL/GenBank/DDBJ databases">
        <authorList>
            <person name="McCartney M.A."/>
            <person name="Auch B."/>
            <person name="Kono T."/>
            <person name="Mallez S."/>
            <person name="Becker A."/>
            <person name="Gohl D.M."/>
            <person name="Silverstein K.A.T."/>
            <person name="Koren S."/>
            <person name="Bechman K.B."/>
            <person name="Herman A."/>
            <person name="Abrahante J.E."/>
            <person name="Garbe J."/>
        </authorList>
    </citation>
    <scope>NUCLEOTIDE SEQUENCE</scope>
    <source>
        <strain evidence="1">Duluth1</strain>
        <tissue evidence="1">Whole animal</tissue>
    </source>
</reference>
<protein>
    <submittedName>
        <fullName evidence="1">Uncharacterized protein</fullName>
    </submittedName>
</protein>
<gene>
    <name evidence="1" type="ORF">DPMN_127117</name>
</gene>
<name>A0A9D4JYV2_DREPO</name>
<reference evidence="1" key="1">
    <citation type="journal article" date="2019" name="bioRxiv">
        <title>The Genome of the Zebra Mussel, Dreissena polymorpha: A Resource for Invasive Species Research.</title>
        <authorList>
            <person name="McCartney M.A."/>
            <person name="Auch B."/>
            <person name="Kono T."/>
            <person name="Mallez S."/>
            <person name="Zhang Y."/>
            <person name="Obille A."/>
            <person name="Becker A."/>
            <person name="Abrahante J.E."/>
            <person name="Garbe J."/>
            <person name="Badalamenti J.P."/>
            <person name="Herman A."/>
            <person name="Mangelson H."/>
            <person name="Liachko I."/>
            <person name="Sullivan S."/>
            <person name="Sone E.D."/>
            <person name="Koren S."/>
            <person name="Silverstein K.A.T."/>
            <person name="Beckman K.B."/>
            <person name="Gohl D.M."/>
        </authorList>
    </citation>
    <scope>NUCLEOTIDE SEQUENCE</scope>
    <source>
        <strain evidence="1">Duluth1</strain>
        <tissue evidence="1">Whole animal</tissue>
    </source>
</reference>
<dbReference type="EMBL" id="JAIWYP010000005">
    <property type="protein sequence ID" value="KAH3825243.1"/>
    <property type="molecule type" value="Genomic_DNA"/>
</dbReference>
<evidence type="ECO:0000313" key="2">
    <source>
        <dbReference type="Proteomes" id="UP000828390"/>
    </source>
</evidence>
<evidence type="ECO:0000313" key="1">
    <source>
        <dbReference type="EMBL" id="KAH3825243.1"/>
    </source>
</evidence>
<comment type="caution">
    <text evidence="1">The sequence shown here is derived from an EMBL/GenBank/DDBJ whole genome shotgun (WGS) entry which is preliminary data.</text>
</comment>
<sequence>MAEGGIGRTGSESESNIRRSSLYSRFSQASNQTMFLSYAGAGDQRVGIRFATYI</sequence>
<organism evidence="1 2">
    <name type="scientific">Dreissena polymorpha</name>
    <name type="common">Zebra mussel</name>
    <name type="synonym">Mytilus polymorpha</name>
    <dbReference type="NCBI Taxonomy" id="45954"/>
    <lineage>
        <taxon>Eukaryota</taxon>
        <taxon>Metazoa</taxon>
        <taxon>Spiralia</taxon>
        <taxon>Lophotrochozoa</taxon>
        <taxon>Mollusca</taxon>
        <taxon>Bivalvia</taxon>
        <taxon>Autobranchia</taxon>
        <taxon>Heteroconchia</taxon>
        <taxon>Euheterodonta</taxon>
        <taxon>Imparidentia</taxon>
        <taxon>Neoheterodontei</taxon>
        <taxon>Myida</taxon>
        <taxon>Dreissenoidea</taxon>
        <taxon>Dreissenidae</taxon>
        <taxon>Dreissena</taxon>
    </lineage>
</organism>